<comment type="cofactor">
    <cofactor evidence="1">
        <name>Mg(2+)</name>
        <dbReference type="ChEBI" id="CHEBI:18420"/>
    </cofactor>
</comment>
<dbReference type="SUPFAM" id="SSF89562">
    <property type="entry name" value="RraA-like"/>
    <property type="match status" value="1"/>
</dbReference>
<feature type="signal peptide" evidence="2">
    <location>
        <begin position="1"/>
        <end position="23"/>
    </location>
</feature>
<evidence type="ECO:0000256" key="1">
    <source>
        <dbReference type="PIRSR" id="PIRSR605493-1"/>
    </source>
</evidence>
<evidence type="ECO:0000313" key="3">
    <source>
        <dbReference type="EMBL" id="SDL60261.1"/>
    </source>
</evidence>
<feature type="chain" id="PRO_5011450005" evidence="2">
    <location>
        <begin position="24"/>
        <end position="311"/>
    </location>
</feature>
<keyword evidence="1" id="KW-0460">Magnesium</keyword>
<feature type="binding site" evidence="1">
    <location>
        <position position="178"/>
    </location>
    <ligand>
        <name>substrate</name>
    </ligand>
</feature>
<dbReference type="InterPro" id="IPR005493">
    <property type="entry name" value="RraA/RraA-like"/>
</dbReference>
<protein>
    <submittedName>
        <fullName evidence="3">Regulator of RNase E activity RraA</fullName>
    </submittedName>
</protein>
<dbReference type="EMBL" id="FNGV01000002">
    <property type="protein sequence ID" value="SDL60261.1"/>
    <property type="molecule type" value="Genomic_DNA"/>
</dbReference>
<organism evidence="3 4">
    <name type="scientific">Kriegella aquimaris</name>
    <dbReference type="NCBI Taxonomy" id="192904"/>
    <lineage>
        <taxon>Bacteria</taxon>
        <taxon>Pseudomonadati</taxon>
        <taxon>Bacteroidota</taxon>
        <taxon>Flavobacteriia</taxon>
        <taxon>Flavobacteriales</taxon>
        <taxon>Flavobacteriaceae</taxon>
        <taxon>Kriegella</taxon>
    </lineage>
</organism>
<evidence type="ECO:0000256" key="2">
    <source>
        <dbReference type="SAM" id="SignalP"/>
    </source>
</evidence>
<dbReference type="InterPro" id="IPR036704">
    <property type="entry name" value="RraA/RraA-like_sf"/>
</dbReference>
<dbReference type="PANTHER" id="PTHR33254:SF16">
    <property type="entry name" value="BLR3842 PROTEIN"/>
    <property type="match status" value="1"/>
</dbReference>
<keyword evidence="1" id="KW-0479">Metal-binding</keyword>
<feature type="binding site" evidence="1">
    <location>
        <begin position="156"/>
        <end position="159"/>
    </location>
    <ligand>
        <name>substrate</name>
    </ligand>
</feature>
<dbReference type="Pfam" id="PF03737">
    <property type="entry name" value="RraA-like"/>
    <property type="match status" value="1"/>
</dbReference>
<sequence length="311" mass="35298">MRMPLKYLLFLVLSVCFSFSTNAQSINMPKERLIALTPEWKGERFDDGRPKVAMDIVERMKAISLEQVWSVLRNHGYMNQFAGEWKMIHEGQVMSGRALTAQYMPKRVAVREVLEKEGETEGRSGDMVNWPIGELVEGDLYVADSYGKVNEGPIIGDNLGVSIYAKSKNGVVFNGGLRDLEGLEDIEGFNAFVKSWHPSYQMQMMLTGINVPIIIGEATVMPGDVVLAKREGVIFIPPHLAEEVVLKGEFIALKDEFGHLCLREQRYTSGEIDGAWKEEIKKDFLKWLDANPSKIRMSKAQLDDFFKQRTW</sequence>
<gene>
    <name evidence="3" type="ORF">SAMN04488514_10230</name>
</gene>
<dbReference type="AlphaFoldDB" id="A0A1G9LE92"/>
<evidence type="ECO:0000313" key="4">
    <source>
        <dbReference type="Proteomes" id="UP000199440"/>
    </source>
</evidence>
<dbReference type="Gene3D" id="3.50.30.40">
    <property type="entry name" value="Ribonuclease E inhibitor RraA/RraA-like"/>
    <property type="match status" value="1"/>
</dbReference>
<dbReference type="OrthoDB" id="9784786at2"/>
<dbReference type="PANTHER" id="PTHR33254">
    <property type="entry name" value="4-HYDROXY-4-METHYL-2-OXOGLUTARATE ALDOLASE 3-RELATED"/>
    <property type="match status" value="1"/>
</dbReference>
<dbReference type="GO" id="GO:0046872">
    <property type="term" value="F:metal ion binding"/>
    <property type="evidence" value="ECO:0007669"/>
    <property type="project" value="UniProtKB-KW"/>
</dbReference>
<proteinExistence type="predicted"/>
<reference evidence="4" key="1">
    <citation type="submission" date="2016-10" db="EMBL/GenBank/DDBJ databases">
        <authorList>
            <person name="Varghese N."/>
            <person name="Submissions S."/>
        </authorList>
    </citation>
    <scope>NUCLEOTIDE SEQUENCE [LARGE SCALE GENOMIC DNA]</scope>
    <source>
        <strain evidence="4">DSM 19886</strain>
    </source>
</reference>
<accession>A0A1G9LE92</accession>
<keyword evidence="2" id="KW-0732">Signal</keyword>
<name>A0A1G9LE92_9FLAO</name>
<dbReference type="STRING" id="192904.SAMN04488514_10230"/>
<feature type="binding site" evidence="1">
    <location>
        <position position="179"/>
    </location>
    <ligand>
        <name>Mg(2+)</name>
        <dbReference type="ChEBI" id="CHEBI:18420"/>
    </ligand>
</feature>
<keyword evidence="4" id="KW-1185">Reference proteome</keyword>
<dbReference type="Proteomes" id="UP000199440">
    <property type="component" value="Unassembled WGS sequence"/>
</dbReference>